<dbReference type="EMBL" id="JAOQAZ010000048">
    <property type="protein sequence ID" value="KAJ4245057.1"/>
    <property type="molecule type" value="Genomic_DNA"/>
</dbReference>
<evidence type="ECO:0000313" key="2">
    <source>
        <dbReference type="EMBL" id="KAJ4245057.1"/>
    </source>
</evidence>
<gene>
    <name evidence="2" type="ORF">NW762_014267</name>
</gene>
<dbReference type="AlphaFoldDB" id="A0A9W8V802"/>
<protein>
    <submittedName>
        <fullName evidence="2">Uncharacterized protein</fullName>
    </submittedName>
</protein>
<dbReference type="Proteomes" id="UP001152049">
    <property type="component" value="Unassembled WGS sequence"/>
</dbReference>
<reference evidence="2" key="1">
    <citation type="submission" date="2022-09" db="EMBL/GenBank/DDBJ databases">
        <title>Fusarium specimens isolated from Avocado Roots.</title>
        <authorList>
            <person name="Stajich J."/>
            <person name="Roper C."/>
            <person name="Heimlech-Rivalta G."/>
        </authorList>
    </citation>
    <scope>NUCLEOTIDE SEQUENCE</scope>
    <source>
        <strain evidence="2">CF00136</strain>
    </source>
</reference>
<dbReference type="OrthoDB" id="10364810at2759"/>
<sequence length="215" mass="23374">MLEKPPAVKHGRCGHSSAARSKSDAPAPKRKVRFADELVSTPPPVVNGTKPSRSRSDARPGAASQSKPVAPRGLSLPSDLIHPTGWRLSYSDQVFSCMQNNLHEGPSTLPTPGNLFMSPLPESPAISLPYPRSHSTDPNIQPLYLQGNLDGLAREVKGSISRAWAAHYERLHGKVMGMSQHLSDQLGTVDEQLNKYKGRMSEHEAFLASIKDGQQ</sequence>
<evidence type="ECO:0000256" key="1">
    <source>
        <dbReference type="SAM" id="MobiDB-lite"/>
    </source>
</evidence>
<organism evidence="2 3">
    <name type="scientific">Fusarium torreyae</name>
    <dbReference type="NCBI Taxonomy" id="1237075"/>
    <lineage>
        <taxon>Eukaryota</taxon>
        <taxon>Fungi</taxon>
        <taxon>Dikarya</taxon>
        <taxon>Ascomycota</taxon>
        <taxon>Pezizomycotina</taxon>
        <taxon>Sordariomycetes</taxon>
        <taxon>Hypocreomycetidae</taxon>
        <taxon>Hypocreales</taxon>
        <taxon>Nectriaceae</taxon>
        <taxon>Fusarium</taxon>
    </lineage>
</organism>
<evidence type="ECO:0000313" key="3">
    <source>
        <dbReference type="Proteomes" id="UP001152049"/>
    </source>
</evidence>
<feature type="region of interest" description="Disordered" evidence="1">
    <location>
        <begin position="1"/>
        <end position="77"/>
    </location>
</feature>
<comment type="caution">
    <text evidence="2">The sequence shown here is derived from an EMBL/GenBank/DDBJ whole genome shotgun (WGS) entry which is preliminary data.</text>
</comment>
<keyword evidence="3" id="KW-1185">Reference proteome</keyword>
<proteinExistence type="predicted"/>
<accession>A0A9W8V802</accession>
<name>A0A9W8V802_9HYPO</name>